<evidence type="ECO:0000313" key="1">
    <source>
        <dbReference type="EMBL" id="VAW77858.1"/>
    </source>
</evidence>
<reference evidence="1" key="1">
    <citation type="submission" date="2018-06" db="EMBL/GenBank/DDBJ databases">
        <authorList>
            <person name="Zhirakovskaya E."/>
        </authorList>
    </citation>
    <scope>NUCLEOTIDE SEQUENCE</scope>
</reference>
<sequence>MTDEKHQGLENGIITGAGIVDKETFMFMVHSDETIKDDQGKSVWGDLAPPVKLIAHNTKNNTWGWLEIANDGFEHGGRGGAFAGGYIQGQKRALVVSRRGEVAYFGFAGVNHREDRIKVIMLGHGPRLLGEHFYVAGSYRRIAKRVASNQWQAFTPDPTRNVENDIMDEYQFTSLDGFNENDIYVCGGQYNLWHFDGQNWTHINATVDWSMNAIHCCAEDGLVYIGGANGEVLAGNIKQGWTEIVGPDAKGENKDIGTIDFIAKYKGTVYMMTYNYFWQLDENNEQVSVRFDGKTVPNSFGYLSVNAGLMMMAGPFDAFVFDGKTWTSLIGGLDRGVRLAGMMIEEHSHQLEQGIDIASNMEDSLDK</sequence>
<dbReference type="AlphaFoldDB" id="A0A3B0YAJ5"/>
<dbReference type="EMBL" id="UOFL01000141">
    <property type="protein sequence ID" value="VAW77858.1"/>
    <property type="molecule type" value="Genomic_DNA"/>
</dbReference>
<organism evidence="1">
    <name type="scientific">hydrothermal vent metagenome</name>
    <dbReference type="NCBI Taxonomy" id="652676"/>
    <lineage>
        <taxon>unclassified sequences</taxon>
        <taxon>metagenomes</taxon>
        <taxon>ecological metagenomes</taxon>
    </lineage>
</organism>
<protein>
    <submittedName>
        <fullName evidence="1">Uncharacterized protein</fullName>
    </submittedName>
</protein>
<gene>
    <name evidence="1" type="ORF">MNBD_GAMMA12-2200</name>
</gene>
<accession>A0A3B0YAJ5</accession>
<proteinExistence type="predicted"/>
<name>A0A3B0YAJ5_9ZZZZ</name>